<dbReference type="InterPro" id="IPR050151">
    <property type="entry name" value="Class-I_Pyr_Nuc-Dis_Oxidored"/>
</dbReference>
<dbReference type="Pfam" id="PF00364">
    <property type="entry name" value="Biotin_lipoyl"/>
    <property type="match status" value="1"/>
</dbReference>
<reference evidence="19 20" key="1">
    <citation type="journal article" date="2009" name="Stand. Genomic Sci.">
        <title>Complete genome sequence of Slackia heliotrinireducens type strain (RHS 1).</title>
        <authorList>
            <person name="Pukall R."/>
            <person name="Lapidus A."/>
            <person name="Nolan M."/>
            <person name="Copeland A."/>
            <person name="Glavina Del Rio T."/>
            <person name="Lucas S."/>
            <person name="Chen F."/>
            <person name="Tice H."/>
            <person name="Cheng J.F."/>
            <person name="Chertkov O."/>
            <person name="Bruce D."/>
            <person name="Goodwin L."/>
            <person name="Kuske C."/>
            <person name="Brettin T."/>
            <person name="Detter J.C."/>
            <person name="Han C."/>
            <person name="Pitluck S."/>
            <person name="Pati A."/>
            <person name="Mavrommatis K."/>
            <person name="Ivanova N."/>
            <person name="Ovchinnikova G."/>
            <person name="Chen A."/>
            <person name="Palaniappan K."/>
            <person name="Schneider S."/>
            <person name="Rohde M."/>
            <person name="Chain P."/>
            <person name="D'haeseleer P."/>
            <person name="Goker M."/>
            <person name="Bristow J."/>
            <person name="Eisen J.A."/>
            <person name="Markowitz V."/>
            <person name="Kyrpides N.C."/>
            <person name="Klenk H.P."/>
            <person name="Hugenholtz P."/>
        </authorList>
    </citation>
    <scope>NUCLEOTIDE SEQUENCE [LARGE SCALE GENOMIC DNA]</scope>
    <source>
        <strain evidence="20">ATCC 29202 / DSM 20476 / NCTC 11029 / RHS 1</strain>
    </source>
</reference>
<dbReference type="InterPro" id="IPR011053">
    <property type="entry name" value="Single_hybrid_motif"/>
</dbReference>
<dbReference type="InterPro" id="IPR012999">
    <property type="entry name" value="Pyr_OxRdtase_I_AS"/>
</dbReference>
<feature type="binding site" evidence="14">
    <location>
        <begin position="279"/>
        <end position="286"/>
    </location>
    <ligand>
        <name>NAD(+)</name>
        <dbReference type="ChEBI" id="CHEBI:57540"/>
    </ligand>
</feature>
<evidence type="ECO:0000256" key="13">
    <source>
        <dbReference type="PIRSR" id="PIRSR000350-2"/>
    </source>
</evidence>
<dbReference type="GO" id="GO:0050660">
    <property type="term" value="F:flavin adenine dinucleotide binding"/>
    <property type="evidence" value="ECO:0007669"/>
    <property type="project" value="InterPro"/>
</dbReference>
<keyword evidence="9 14" id="KW-0520">NAD</keyword>
<dbReference type="FunFam" id="3.30.390.30:FF:000001">
    <property type="entry name" value="Dihydrolipoyl dehydrogenase"/>
    <property type="match status" value="1"/>
</dbReference>
<keyword evidence="14" id="KW-0547">Nucleotide-binding</keyword>
<organism evidence="19 20">
    <name type="scientific">Slackia heliotrinireducens (strain ATCC 29202 / DSM 20476 / NCTC 11029 / RHS 1)</name>
    <name type="common">Peptococcus heliotrinreducens</name>
    <dbReference type="NCBI Taxonomy" id="471855"/>
    <lineage>
        <taxon>Bacteria</taxon>
        <taxon>Bacillati</taxon>
        <taxon>Actinomycetota</taxon>
        <taxon>Coriobacteriia</taxon>
        <taxon>Eggerthellales</taxon>
        <taxon>Eggerthellaceae</taxon>
        <taxon>Slackia</taxon>
    </lineage>
</organism>
<dbReference type="InterPro" id="IPR001100">
    <property type="entry name" value="Pyr_nuc-diS_OxRdtase"/>
</dbReference>
<dbReference type="STRING" id="471855.Shel_13830"/>
<gene>
    <name evidence="19" type="ordered locus">Shel_13830</name>
</gene>
<evidence type="ECO:0000256" key="4">
    <source>
        <dbReference type="ARBA" id="ARBA00016961"/>
    </source>
</evidence>
<feature type="binding site" evidence="14">
    <location>
        <position position="370"/>
    </location>
    <ligand>
        <name>NAD(+)</name>
        <dbReference type="ChEBI" id="CHEBI:57540"/>
    </ligand>
</feature>
<evidence type="ECO:0000256" key="9">
    <source>
        <dbReference type="ARBA" id="ARBA00023027"/>
    </source>
</evidence>
<evidence type="ECO:0000256" key="3">
    <source>
        <dbReference type="ARBA" id="ARBA00012608"/>
    </source>
</evidence>
<dbReference type="Gene3D" id="3.30.390.30">
    <property type="match status" value="1"/>
</dbReference>
<dbReference type="InterPro" id="IPR006258">
    <property type="entry name" value="Lipoamide_DH"/>
</dbReference>
<comment type="subcellular location">
    <subcellularLocation>
        <location evidence="1">Cytoplasm</location>
    </subcellularLocation>
</comment>
<dbReference type="InterPro" id="IPR004099">
    <property type="entry name" value="Pyr_nucl-diS_OxRdtase_dimer"/>
</dbReference>
<dbReference type="KEGG" id="shi:Shel_13830"/>
<evidence type="ECO:0000256" key="2">
    <source>
        <dbReference type="ARBA" id="ARBA00007532"/>
    </source>
</evidence>
<evidence type="ECO:0000256" key="15">
    <source>
        <dbReference type="PIRSR" id="PIRSR000350-4"/>
    </source>
</evidence>
<proteinExistence type="inferred from homology"/>
<evidence type="ECO:0000313" key="19">
    <source>
        <dbReference type="EMBL" id="ACV22404.1"/>
    </source>
</evidence>
<feature type="region of interest" description="Disordered" evidence="17">
    <location>
        <begin position="81"/>
        <end position="100"/>
    </location>
</feature>
<comment type="cofactor">
    <cofactor evidence="14 16">
        <name>FAD</name>
        <dbReference type="ChEBI" id="CHEBI:57692"/>
    </cofactor>
    <text evidence="14 16">Binds 1 FAD per subunit.</text>
</comment>
<dbReference type="GO" id="GO:0006103">
    <property type="term" value="P:2-oxoglutarate metabolic process"/>
    <property type="evidence" value="ECO:0007669"/>
    <property type="project" value="TreeGrafter"/>
</dbReference>
<dbReference type="EMBL" id="CP001684">
    <property type="protein sequence ID" value="ACV22404.1"/>
    <property type="molecule type" value="Genomic_DNA"/>
</dbReference>
<evidence type="ECO:0000256" key="5">
    <source>
        <dbReference type="ARBA" id="ARBA00022490"/>
    </source>
</evidence>
<feature type="binding site" evidence="14">
    <location>
        <position position="412"/>
    </location>
    <ligand>
        <name>FAD</name>
        <dbReference type="ChEBI" id="CHEBI:57692"/>
    </ligand>
</feature>
<dbReference type="InterPro" id="IPR016156">
    <property type="entry name" value="FAD/NAD-linked_Rdtase_dimer_sf"/>
</dbReference>
<dbReference type="Gene3D" id="3.50.50.60">
    <property type="entry name" value="FAD/NAD(P)-binding domain"/>
    <property type="match status" value="2"/>
</dbReference>
<evidence type="ECO:0000313" key="20">
    <source>
        <dbReference type="Proteomes" id="UP000002026"/>
    </source>
</evidence>
<dbReference type="GO" id="GO:0004148">
    <property type="term" value="F:dihydrolipoyl dehydrogenase (NADH) activity"/>
    <property type="evidence" value="ECO:0007669"/>
    <property type="project" value="UniProtKB-EC"/>
</dbReference>
<evidence type="ECO:0000256" key="11">
    <source>
        <dbReference type="ARBA" id="ARBA00023284"/>
    </source>
</evidence>
<dbReference type="PRINTS" id="PR00411">
    <property type="entry name" value="PNDRDTASEI"/>
</dbReference>
<dbReference type="GO" id="GO:0005737">
    <property type="term" value="C:cytoplasm"/>
    <property type="evidence" value="ECO:0007669"/>
    <property type="project" value="UniProtKB-SubCell"/>
</dbReference>
<dbReference type="SUPFAM" id="SSF55424">
    <property type="entry name" value="FAD/NAD-linked reductases, dimerisation (C-terminal) domain"/>
    <property type="match status" value="1"/>
</dbReference>
<dbReference type="PRINTS" id="PR00368">
    <property type="entry name" value="FADPNR"/>
</dbReference>
<evidence type="ECO:0000256" key="7">
    <source>
        <dbReference type="ARBA" id="ARBA00022827"/>
    </source>
</evidence>
<keyword evidence="20" id="KW-1185">Reference proteome</keyword>
<feature type="domain" description="Lipoyl-binding" evidence="18">
    <location>
        <begin position="1"/>
        <end position="75"/>
    </location>
</feature>
<dbReference type="eggNOG" id="COG1249">
    <property type="taxonomic scope" value="Bacteria"/>
</dbReference>
<dbReference type="AlphaFoldDB" id="C7N669"/>
<evidence type="ECO:0000256" key="8">
    <source>
        <dbReference type="ARBA" id="ARBA00023002"/>
    </source>
</evidence>
<dbReference type="RefSeq" id="WP_012798506.1">
    <property type="nucleotide sequence ID" value="NC_013165.1"/>
</dbReference>
<dbReference type="Gene3D" id="2.40.50.100">
    <property type="match status" value="1"/>
</dbReference>
<comment type="similarity">
    <text evidence="2 16">Belongs to the class-I pyridine nucleotide-disulfide oxidoreductase family.</text>
</comment>
<feature type="compositionally biased region" description="Polar residues" evidence="17">
    <location>
        <begin position="81"/>
        <end position="90"/>
    </location>
</feature>
<keyword evidence="7 14" id="KW-0274">FAD</keyword>
<sequence length="564" mass="59633">MIAITMPALPGNKPNIVASVLVKTGDAVAEGQELFNVETSKRAVPIKAPADGVVSRVLVCEGDEVAAGDVLAHLDEAESVAQTLAPSSETAPEEHRKEADDDHAELLIIGGGTGGYVAALYASKMGKHVTLVEQDKLGGTCLNRGCIPTKTLISSADLYSRVLRADEWGIEVSGHVRPNMEAIIDRKSSVVDELVGGIEYLMDENRIRVINGTARFEGNGEVSVECGCDVLKLTFDDCIVATGSCIRPVSLPGTDLPKVHTTDEALDCKELPESVVIVGGGVTGMEFAFLYANLGVDVTVLARRPRILHMFDQEASAEITRAAENRGIRIIPNADVKCFSMMQNGSVRTVYEVDGELHFVDNGYVLLAGGRVPNTDDMRIQNTDVELDASTGAILVDGRMRTNVAHVYAIGDVNGLAMLAHAASYQGRIAVDDILGNSVSFRPEIIPSVAYTDPEVAAVGLSADDARKDPSRYRVGTFSFAHNGKALAENSGQGYVALVSDADDVLKGATIVGGHASALIGYIGLAISAGLSGEQVREAVFAHPTTSEAIYEAACDLTFGALHE</sequence>
<evidence type="ECO:0000256" key="10">
    <source>
        <dbReference type="ARBA" id="ARBA00023157"/>
    </source>
</evidence>
<dbReference type="PIRSF" id="PIRSF000350">
    <property type="entry name" value="Mercury_reductase_MerA"/>
    <property type="match status" value="1"/>
</dbReference>
<dbReference type="SUPFAM" id="SSF51230">
    <property type="entry name" value="Single hybrid motif"/>
    <property type="match status" value="1"/>
</dbReference>
<evidence type="ECO:0000256" key="6">
    <source>
        <dbReference type="ARBA" id="ARBA00022630"/>
    </source>
</evidence>
<dbReference type="Pfam" id="PF02852">
    <property type="entry name" value="Pyr_redox_dim"/>
    <property type="match status" value="1"/>
</dbReference>
<keyword evidence="10" id="KW-1015">Disulfide bond</keyword>
<comment type="miscellaneous">
    <text evidence="16">The active site is a redox-active disulfide bond.</text>
</comment>
<accession>C7N669</accession>
<feature type="disulfide bond" description="Redox-active" evidence="15">
    <location>
        <begin position="141"/>
        <end position="146"/>
    </location>
</feature>
<dbReference type="EC" id="1.8.1.4" evidence="3 16"/>
<dbReference type="CDD" id="cd06849">
    <property type="entry name" value="lipoyl_domain"/>
    <property type="match status" value="1"/>
</dbReference>
<dbReference type="Proteomes" id="UP000002026">
    <property type="component" value="Chromosome"/>
</dbReference>
<feature type="binding site" evidence="14">
    <location>
        <begin position="418"/>
        <end position="421"/>
    </location>
    <ligand>
        <name>FAD</name>
        <dbReference type="ChEBI" id="CHEBI:57692"/>
    </ligand>
</feature>
<keyword evidence="11 16" id="KW-0676">Redox-active center</keyword>
<dbReference type="PROSITE" id="PS50968">
    <property type="entry name" value="BIOTINYL_LIPOYL"/>
    <property type="match status" value="1"/>
</dbReference>
<feature type="active site" description="Proton acceptor" evidence="13">
    <location>
        <position position="543"/>
    </location>
</feature>
<evidence type="ECO:0000256" key="17">
    <source>
        <dbReference type="SAM" id="MobiDB-lite"/>
    </source>
</evidence>
<dbReference type="InterPro" id="IPR000089">
    <property type="entry name" value="Biotin_lipoyl"/>
</dbReference>
<name>C7N669_SLAHD</name>
<keyword evidence="8 16" id="KW-0560">Oxidoreductase</keyword>
<protein>
    <recommendedName>
        <fullName evidence="4 16">Dihydrolipoyl dehydrogenase</fullName>
        <ecNumber evidence="3 16">1.8.1.4</ecNumber>
    </recommendedName>
</protein>
<evidence type="ECO:0000259" key="18">
    <source>
        <dbReference type="PROSITE" id="PS50968"/>
    </source>
</evidence>
<comment type="catalytic activity">
    <reaction evidence="12 16">
        <text>N(6)-[(R)-dihydrolipoyl]-L-lysyl-[protein] + NAD(+) = N(6)-[(R)-lipoyl]-L-lysyl-[protein] + NADH + H(+)</text>
        <dbReference type="Rhea" id="RHEA:15045"/>
        <dbReference type="Rhea" id="RHEA-COMP:10474"/>
        <dbReference type="Rhea" id="RHEA-COMP:10475"/>
        <dbReference type="ChEBI" id="CHEBI:15378"/>
        <dbReference type="ChEBI" id="CHEBI:57540"/>
        <dbReference type="ChEBI" id="CHEBI:57945"/>
        <dbReference type="ChEBI" id="CHEBI:83099"/>
        <dbReference type="ChEBI" id="CHEBI:83100"/>
        <dbReference type="EC" id="1.8.1.4"/>
    </reaction>
</comment>
<feature type="binding site" evidence="14">
    <location>
        <position position="150"/>
    </location>
    <ligand>
        <name>FAD</name>
        <dbReference type="ChEBI" id="CHEBI:57692"/>
    </ligand>
</feature>
<feature type="binding site" evidence="14">
    <location>
        <begin position="242"/>
        <end position="244"/>
    </location>
    <ligand>
        <name>FAD</name>
        <dbReference type="ChEBI" id="CHEBI:57692"/>
    </ligand>
</feature>
<evidence type="ECO:0000256" key="14">
    <source>
        <dbReference type="PIRSR" id="PIRSR000350-3"/>
    </source>
</evidence>
<dbReference type="PANTHER" id="PTHR22912">
    <property type="entry name" value="DISULFIDE OXIDOREDUCTASE"/>
    <property type="match status" value="1"/>
</dbReference>
<dbReference type="NCBIfam" id="TIGR01350">
    <property type="entry name" value="lipoamide_DH"/>
    <property type="match status" value="1"/>
</dbReference>
<dbReference type="InterPro" id="IPR023753">
    <property type="entry name" value="FAD/NAD-binding_dom"/>
</dbReference>
<dbReference type="PROSITE" id="PS00076">
    <property type="entry name" value="PYRIDINE_REDOX_1"/>
    <property type="match status" value="1"/>
</dbReference>
<keyword evidence="6 16" id="KW-0285">Flavoprotein</keyword>
<evidence type="ECO:0000256" key="1">
    <source>
        <dbReference type="ARBA" id="ARBA00004496"/>
    </source>
</evidence>
<dbReference type="InterPro" id="IPR036188">
    <property type="entry name" value="FAD/NAD-bd_sf"/>
</dbReference>
<evidence type="ECO:0000256" key="16">
    <source>
        <dbReference type="RuleBase" id="RU003692"/>
    </source>
</evidence>
<dbReference type="SUPFAM" id="SSF51905">
    <property type="entry name" value="FAD/NAD(P)-binding domain"/>
    <property type="match status" value="1"/>
</dbReference>
<dbReference type="Pfam" id="PF07992">
    <property type="entry name" value="Pyr_redox_2"/>
    <property type="match status" value="1"/>
</dbReference>
<evidence type="ECO:0000256" key="12">
    <source>
        <dbReference type="ARBA" id="ARBA00049187"/>
    </source>
</evidence>
<dbReference type="HOGENOM" id="CLU_016755_0_3_11"/>
<dbReference type="PANTHER" id="PTHR22912:SF217">
    <property type="entry name" value="DIHYDROLIPOYL DEHYDROGENASE"/>
    <property type="match status" value="1"/>
</dbReference>
<keyword evidence="5" id="KW-0963">Cytoplasm</keyword>